<keyword evidence="5" id="KW-0460">Magnesium</keyword>
<dbReference type="SFLD" id="SFLDG01017">
    <property type="entry name" value="Polyprenyl_Transferase_Like"/>
    <property type="match status" value="1"/>
</dbReference>
<keyword evidence="10" id="KW-1185">Reference proteome</keyword>
<keyword evidence="4" id="KW-0479">Metal-binding</keyword>
<dbReference type="Pfam" id="PF00348">
    <property type="entry name" value="polyprenyl_synt"/>
    <property type="match status" value="1"/>
</dbReference>
<evidence type="ECO:0000256" key="3">
    <source>
        <dbReference type="ARBA" id="ARBA00022679"/>
    </source>
</evidence>
<dbReference type="PATRIC" id="fig|401562.4.peg.4901"/>
<evidence type="ECO:0000256" key="5">
    <source>
        <dbReference type="ARBA" id="ARBA00022842"/>
    </source>
</evidence>
<evidence type="ECO:0000256" key="4">
    <source>
        <dbReference type="ARBA" id="ARBA00022723"/>
    </source>
</evidence>
<dbReference type="PANTHER" id="PTHR43281">
    <property type="entry name" value="FARNESYL DIPHOSPHATE SYNTHASE"/>
    <property type="match status" value="1"/>
</dbReference>
<dbReference type="FunFam" id="1.10.600.10:FF:000001">
    <property type="entry name" value="Geranylgeranyl diphosphate synthase"/>
    <property type="match status" value="1"/>
</dbReference>
<dbReference type="GO" id="GO:0005737">
    <property type="term" value="C:cytoplasm"/>
    <property type="evidence" value="ECO:0007669"/>
    <property type="project" value="UniProtKB-ARBA"/>
</dbReference>
<dbReference type="GO" id="GO:0016114">
    <property type="term" value="P:terpenoid biosynthetic process"/>
    <property type="evidence" value="ECO:0007669"/>
    <property type="project" value="UniProtKB-ARBA"/>
</dbReference>
<sequence>MSDSAARPAFETQLGQSAARMEEVLQQALASDTALLSGAPERLLEAMRHGALGGGKRLRPFLVEESAALFGASAQAAAPVAAALECIHCYSLVHDDLPAMDDDDLRRGRPTVHRAFDEATAILAGDALLTLAFGLVAEASALPAEARLSLVQLLSREAGAAGMAGGQALDLAAETQTLSEAEIARMQAMKTGALLAFAAEAGPILAGAPEADRKVLRRYGEIIGLAFQLADDLLDETADAATLGKAVGKDQARGKKTLPALRGQDWTRGELSRLVAEAESLLAPYGERAETLRQTARFVAFRTR</sequence>
<organism evidence="9 10">
    <name type="scientific">Aureimonas ureilytica</name>
    <dbReference type="NCBI Taxonomy" id="401562"/>
    <lineage>
        <taxon>Bacteria</taxon>
        <taxon>Pseudomonadati</taxon>
        <taxon>Pseudomonadota</taxon>
        <taxon>Alphaproteobacteria</taxon>
        <taxon>Hyphomicrobiales</taxon>
        <taxon>Aurantimonadaceae</taxon>
        <taxon>Aureimonas</taxon>
    </lineage>
</organism>
<dbReference type="InterPro" id="IPR033749">
    <property type="entry name" value="Polyprenyl_synt_CS"/>
</dbReference>
<dbReference type="PANTHER" id="PTHR43281:SF1">
    <property type="entry name" value="FARNESYL DIPHOSPHATE SYNTHASE"/>
    <property type="match status" value="1"/>
</dbReference>
<comment type="similarity">
    <text evidence="2 8">Belongs to the FPP/GGPP synthase family.</text>
</comment>
<gene>
    <name evidence="9" type="ORF">NS365_03500</name>
</gene>
<accession>A0A175RXT5</accession>
<dbReference type="PROSITE" id="PS00444">
    <property type="entry name" value="POLYPRENYL_SYNTHASE_2"/>
    <property type="match status" value="1"/>
</dbReference>
<proteinExistence type="inferred from homology"/>
<dbReference type="CDD" id="cd00685">
    <property type="entry name" value="Trans_IPPS_HT"/>
    <property type="match status" value="1"/>
</dbReference>
<dbReference type="Gene3D" id="1.10.600.10">
    <property type="entry name" value="Farnesyl Diphosphate Synthase"/>
    <property type="match status" value="1"/>
</dbReference>
<evidence type="ECO:0000256" key="2">
    <source>
        <dbReference type="ARBA" id="ARBA00006706"/>
    </source>
</evidence>
<dbReference type="AlphaFoldDB" id="A0A175RXT5"/>
<dbReference type="InterPro" id="IPR008949">
    <property type="entry name" value="Isoprenoid_synthase_dom_sf"/>
</dbReference>
<dbReference type="InterPro" id="IPR000092">
    <property type="entry name" value="Polyprenyl_synt"/>
</dbReference>
<dbReference type="InterPro" id="IPR053378">
    <property type="entry name" value="Prenyl_diphosphate_synthase"/>
</dbReference>
<dbReference type="Proteomes" id="UP000078529">
    <property type="component" value="Unassembled WGS sequence"/>
</dbReference>
<protein>
    <recommendedName>
        <fullName evidence="7">Probable farnesyl diphosphate synthase</fullName>
    </recommendedName>
</protein>
<dbReference type="PROSITE" id="PS00723">
    <property type="entry name" value="POLYPRENYL_SYNTHASE_1"/>
    <property type="match status" value="1"/>
</dbReference>
<evidence type="ECO:0000256" key="6">
    <source>
        <dbReference type="ARBA" id="ARBA00023229"/>
    </source>
</evidence>
<dbReference type="SFLD" id="SFLDS00005">
    <property type="entry name" value="Isoprenoid_Synthase_Type_I"/>
    <property type="match status" value="1"/>
</dbReference>
<comment type="cofactor">
    <cofactor evidence="1">
        <name>Mg(2+)</name>
        <dbReference type="ChEBI" id="CHEBI:18420"/>
    </cofactor>
</comment>
<dbReference type="GO" id="GO:0046872">
    <property type="term" value="F:metal ion binding"/>
    <property type="evidence" value="ECO:0007669"/>
    <property type="project" value="UniProtKB-KW"/>
</dbReference>
<reference evidence="9 10" key="1">
    <citation type="journal article" date="2016" name="Front. Microbiol.">
        <title>Genomic Resource of Rice Seed Associated Bacteria.</title>
        <authorList>
            <person name="Midha S."/>
            <person name="Bansal K."/>
            <person name="Sharma S."/>
            <person name="Kumar N."/>
            <person name="Patil P.P."/>
            <person name="Chaudhry V."/>
            <person name="Patil P.B."/>
        </authorList>
    </citation>
    <scope>NUCLEOTIDE SEQUENCE [LARGE SCALE GENOMIC DNA]</scope>
    <source>
        <strain evidence="9 10">NS365</strain>
    </source>
</reference>
<keyword evidence="3 8" id="KW-0808">Transferase</keyword>
<dbReference type="NCBIfam" id="NF045485">
    <property type="entry name" value="FPPsyn"/>
    <property type="match status" value="1"/>
</dbReference>
<evidence type="ECO:0000256" key="1">
    <source>
        <dbReference type="ARBA" id="ARBA00001946"/>
    </source>
</evidence>
<evidence type="ECO:0000313" key="9">
    <source>
        <dbReference type="EMBL" id="KTR07639.1"/>
    </source>
</evidence>
<dbReference type="RefSeq" id="WP_058598881.1">
    <property type="nucleotide sequence ID" value="NZ_LDQA01000009.1"/>
</dbReference>
<evidence type="ECO:0000256" key="8">
    <source>
        <dbReference type="RuleBase" id="RU004466"/>
    </source>
</evidence>
<evidence type="ECO:0000313" key="10">
    <source>
        <dbReference type="Proteomes" id="UP000078529"/>
    </source>
</evidence>
<evidence type="ECO:0000256" key="7">
    <source>
        <dbReference type="ARBA" id="ARBA00069024"/>
    </source>
</evidence>
<comment type="caution">
    <text evidence="9">The sequence shown here is derived from an EMBL/GenBank/DDBJ whole genome shotgun (WGS) entry which is preliminary data.</text>
</comment>
<dbReference type="SUPFAM" id="SSF48576">
    <property type="entry name" value="Terpenoid synthases"/>
    <property type="match status" value="1"/>
</dbReference>
<dbReference type="EMBL" id="LDQA01000009">
    <property type="protein sequence ID" value="KTR07639.1"/>
    <property type="molecule type" value="Genomic_DNA"/>
</dbReference>
<keyword evidence="6" id="KW-0414">Isoprene biosynthesis</keyword>
<name>A0A175RXT5_9HYPH</name>
<dbReference type="GO" id="GO:0004659">
    <property type="term" value="F:prenyltransferase activity"/>
    <property type="evidence" value="ECO:0007669"/>
    <property type="project" value="InterPro"/>
</dbReference>